<dbReference type="STRING" id="479433.Caci_5461"/>
<dbReference type="eggNOG" id="COG0457">
    <property type="taxonomic scope" value="Bacteria"/>
</dbReference>
<evidence type="ECO:0000313" key="3">
    <source>
        <dbReference type="Proteomes" id="UP000000851"/>
    </source>
</evidence>
<reference evidence="2 3" key="1">
    <citation type="journal article" date="2009" name="Stand. Genomic Sci.">
        <title>Complete genome sequence of Catenulispora acidiphila type strain (ID 139908).</title>
        <authorList>
            <person name="Copeland A."/>
            <person name="Lapidus A."/>
            <person name="Glavina Del Rio T."/>
            <person name="Nolan M."/>
            <person name="Lucas S."/>
            <person name="Chen F."/>
            <person name="Tice H."/>
            <person name="Cheng J.F."/>
            <person name="Bruce D."/>
            <person name="Goodwin L."/>
            <person name="Pitluck S."/>
            <person name="Mikhailova N."/>
            <person name="Pati A."/>
            <person name="Ivanova N."/>
            <person name="Mavromatis K."/>
            <person name="Chen A."/>
            <person name="Palaniappan K."/>
            <person name="Chain P."/>
            <person name="Land M."/>
            <person name="Hauser L."/>
            <person name="Chang Y.J."/>
            <person name="Jeffries C.D."/>
            <person name="Chertkov O."/>
            <person name="Brettin T."/>
            <person name="Detter J.C."/>
            <person name="Han C."/>
            <person name="Ali Z."/>
            <person name="Tindall B.J."/>
            <person name="Goker M."/>
            <person name="Bristow J."/>
            <person name="Eisen J.A."/>
            <person name="Markowitz V."/>
            <person name="Hugenholtz P."/>
            <person name="Kyrpides N.C."/>
            <person name="Klenk H.P."/>
        </authorList>
    </citation>
    <scope>NUCLEOTIDE SEQUENCE [LARGE SCALE GENOMIC DNA]</scope>
    <source>
        <strain evidence="3">DSM 44928 / JCM 14897 / NBRC 102108 / NRRL B-24433 / ID139908</strain>
    </source>
</reference>
<dbReference type="InterPro" id="IPR011990">
    <property type="entry name" value="TPR-like_helical_dom_sf"/>
</dbReference>
<feature type="region of interest" description="Disordered" evidence="1">
    <location>
        <begin position="249"/>
        <end position="341"/>
    </location>
</feature>
<evidence type="ECO:0000256" key="1">
    <source>
        <dbReference type="SAM" id="MobiDB-lite"/>
    </source>
</evidence>
<accession>C7Q9H4</accession>
<name>C7Q9H4_CATAD</name>
<proteinExistence type="predicted"/>
<evidence type="ECO:0000313" key="2">
    <source>
        <dbReference type="EMBL" id="ACU74320.1"/>
    </source>
</evidence>
<dbReference type="Proteomes" id="UP000000851">
    <property type="component" value="Chromosome"/>
</dbReference>
<evidence type="ECO:0008006" key="4">
    <source>
        <dbReference type="Google" id="ProtNLM"/>
    </source>
</evidence>
<dbReference type="EMBL" id="CP001700">
    <property type="protein sequence ID" value="ACU74320.1"/>
    <property type="molecule type" value="Genomic_DNA"/>
</dbReference>
<gene>
    <name evidence="2" type="ordered locus">Caci_5461</name>
</gene>
<keyword evidence="3" id="KW-1185">Reference proteome</keyword>
<organism evidence="2 3">
    <name type="scientific">Catenulispora acidiphila (strain DSM 44928 / JCM 14897 / NBRC 102108 / NRRL B-24433 / ID139908)</name>
    <dbReference type="NCBI Taxonomy" id="479433"/>
    <lineage>
        <taxon>Bacteria</taxon>
        <taxon>Bacillati</taxon>
        <taxon>Actinomycetota</taxon>
        <taxon>Actinomycetes</taxon>
        <taxon>Catenulisporales</taxon>
        <taxon>Catenulisporaceae</taxon>
        <taxon>Catenulispora</taxon>
    </lineage>
</organism>
<dbReference type="AlphaFoldDB" id="C7Q9H4"/>
<sequence length="341" mass="37157">MVAGFGGVVDSESREPEEILEIAPDATIDKLDKDIQDELAQLLKSKATLVAGHLVTAGQNLDEDPELAYRHARTAMKLAPRLASTREAAGLAAYLTGRYSEALADLRTVRRITGTNDHWAVMADCERGLGRPERALAMAAAPEAKTLDKETQIELRMVAAGARMDMEQPEAAVVQLQGADLTPAKVQPWTARLRYAYAEALLAAEREDEARDWFMRAADADSEGLTDAAERVDELDGIAFDEFEDELDAEEGVEGGVEDGAADGEALENVDEDDEDEDEDGEDDEGDAELSADHDLADEDEDDDLEDDEEDDDDFEDEDDDDEDTDSGHHDSDPGPASDNR</sequence>
<dbReference type="SUPFAM" id="SSF48452">
    <property type="entry name" value="TPR-like"/>
    <property type="match status" value="1"/>
</dbReference>
<dbReference type="Gene3D" id="1.25.40.10">
    <property type="entry name" value="Tetratricopeptide repeat domain"/>
    <property type="match status" value="1"/>
</dbReference>
<protein>
    <recommendedName>
        <fullName evidence="4">Tetratricopeptide TPR_4</fullName>
    </recommendedName>
</protein>
<dbReference type="HOGENOM" id="CLU_026634_0_1_11"/>
<feature type="compositionally biased region" description="Acidic residues" evidence="1">
    <location>
        <begin position="249"/>
        <end position="325"/>
    </location>
</feature>
<dbReference type="InParanoid" id="C7Q9H4"/>
<dbReference type="KEGG" id="cai:Caci_5461"/>